<comment type="caution">
    <text evidence="6">The sequence shown here is derived from an EMBL/GenBank/DDBJ whole genome shotgun (WGS) entry which is preliminary data.</text>
</comment>
<evidence type="ECO:0000313" key="6">
    <source>
        <dbReference type="EMBL" id="KAK8870733.1"/>
    </source>
</evidence>
<accession>A0ABR2IYJ8</accession>
<gene>
    <name evidence="6" type="ORF">M9Y10_008620</name>
</gene>
<evidence type="ECO:0000256" key="2">
    <source>
        <dbReference type="ARBA" id="ARBA00004496"/>
    </source>
</evidence>
<name>A0ABR2IYJ8_9EUKA</name>
<evidence type="ECO:0000313" key="7">
    <source>
        <dbReference type="Proteomes" id="UP001470230"/>
    </source>
</evidence>
<comment type="subcellular location">
    <subcellularLocation>
        <location evidence="2">Cytoplasm</location>
    </subcellularLocation>
    <subcellularLocation>
        <location evidence="1">Photoreceptor inner segment</location>
    </subcellularLocation>
</comment>
<evidence type="ECO:0000256" key="3">
    <source>
        <dbReference type="ARBA" id="ARBA00022490"/>
    </source>
</evidence>
<proteinExistence type="predicted"/>
<dbReference type="Proteomes" id="UP001470230">
    <property type="component" value="Unassembled WGS sequence"/>
</dbReference>
<protein>
    <recommendedName>
        <fullName evidence="5">Cilia- and flagella-associated protein 418</fullName>
    </recommendedName>
</protein>
<organism evidence="6 7">
    <name type="scientific">Tritrichomonas musculus</name>
    <dbReference type="NCBI Taxonomy" id="1915356"/>
    <lineage>
        <taxon>Eukaryota</taxon>
        <taxon>Metamonada</taxon>
        <taxon>Parabasalia</taxon>
        <taxon>Tritrichomonadida</taxon>
        <taxon>Tritrichomonadidae</taxon>
        <taxon>Tritrichomonas</taxon>
    </lineage>
</organism>
<comment type="function">
    <text evidence="4">May be involved in photoreceptor outer segment disk morphogenesis.</text>
</comment>
<sequence>MTGLNADELEIIKDILGTDDDDPIFGNQRNQADNNKNVYSTNSQNFNSKANIKGSSSCNSNHSFSVEPIESPAHPLTPKYSSNNMFGSPKGPVQKCTSVCIGGPNIPVGMTTETSGPHVCSNLSCIKCDNNVLRFPDRRWKKTTDYLFLRNNFPENVQQNLVIAPGWCAYCCQCTFCEEQNLRKLHAFSSNWVCRGHR</sequence>
<evidence type="ECO:0000256" key="1">
    <source>
        <dbReference type="ARBA" id="ARBA00004437"/>
    </source>
</evidence>
<dbReference type="Pfam" id="PF14996">
    <property type="entry name" value="RMP"/>
    <property type="match status" value="1"/>
</dbReference>
<dbReference type="PANTHER" id="PTHR33958">
    <property type="entry name" value="PROTEIN C8ORF37"/>
    <property type="match status" value="1"/>
</dbReference>
<keyword evidence="3" id="KW-0963">Cytoplasm</keyword>
<keyword evidence="7" id="KW-1185">Reference proteome</keyword>
<evidence type="ECO:0000256" key="5">
    <source>
        <dbReference type="ARBA" id="ARBA00026215"/>
    </source>
</evidence>
<evidence type="ECO:0000256" key="4">
    <source>
        <dbReference type="ARBA" id="ARBA00024819"/>
    </source>
</evidence>
<dbReference type="InterPro" id="IPR029239">
    <property type="entry name" value="CFAP418"/>
</dbReference>
<dbReference type="EMBL" id="JAPFFF010000014">
    <property type="protein sequence ID" value="KAK8870733.1"/>
    <property type="molecule type" value="Genomic_DNA"/>
</dbReference>
<dbReference type="PANTHER" id="PTHR33958:SF1">
    <property type="entry name" value="CILIA- AND FLAGELLA-ASSOCIATED PROTEIN 418"/>
    <property type="match status" value="1"/>
</dbReference>
<reference evidence="6 7" key="1">
    <citation type="submission" date="2024-04" db="EMBL/GenBank/DDBJ databases">
        <title>Tritrichomonas musculus Genome.</title>
        <authorList>
            <person name="Alves-Ferreira E."/>
            <person name="Grigg M."/>
            <person name="Lorenzi H."/>
            <person name="Galac M."/>
        </authorList>
    </citation>
    <scope>NUCLEOTIDE SEQUENCE [LARGE SCALE GENOMIC DNA]</scope>
    <source>
        <strain evidence="6 7">EAF2021</strain>
    </source>
</reference>